<comment type="similarity">
    <text evidence="1 2">Belongs to the glycosyl hydrolase 31 family.</text>
</comment>
<dbReference type="CDD" id="cd14752">
    <property type="entry name" value="GH31_N"/>
    <property type="match status" value="1"/>
</dbReference>
<organism evidence="5 6">
    <name type="scientific">Pengzhenrongella sicca</name>
    <dbReference type="NCBI Taxonomy" id="2819238"/>
    <lineage>
        <taxon>Bacteria</taxon>
        <taxon>Bacillati</taxon>
        <taxon>Actinomycetota</taxon>
        <taxon>Actinomycetes</taxon>
        <taxon>Micrococcales</taxon>
        <taxon>Pengzhenrongella</taxon>
    </lineage>
</organism>
<dbReference type="Proteomes" id="UP000663937">
    <property type="component" value="Chromosome"/>
</dbReference>
<dbReference type="Gene3D" id="2.60.40.1180">
    <property type="entry name" value="Golgi alpha-mannosidase II"/>
    <property type="match status" value="1"/>
</dbReference>
<dbReference type="InterPro" id="IPR013780">
    <property type="entry name" value="Glyco_hydro_b"/>
</dbReference>
<keyword evidence="6" id="KW-1185">Reference proteome</keyword>
<dbReference type="PANTHER" id="PTHR43863">
    <property type="entry name" value="HYDROLASE, PUTATIVE (AFU_ORTHOLOGUE AFUA_1G03140)-RELATED"/>
    <property type="match status" value="1"/>
</dbReference>
<dbReference type="KEGG" id="psic:J4E96_08550"/>
<feature type="domain" description="Glycosyl hydrolase family 31 C-terminal" evidence="4">
    <location>
        <begin position="589"/>
        <end position="673"/>
    </location>
</feature>
<dbReference type="Gene3D" id="2.60.40.1760">
    <property type="entry name" value="glycosyl hydrolase (family 31)"/>
    <property type="match status" value="1"/>
</dbReference>
<dbReference type="CDD" id="cd06591">
    <property type="entry name" value="GH31_xylosidase_XylS"/>
    <property type="match status" value="1"/>
</dbReference>
<dbReference type="AlphaFoldDB" id="A0A8A4ZJ12"/>
<dbReference type="InterPro" id="IPR051816">
    <property type="entry name" value="Glycosyl_Hydrolase_31"/>
</dbReference>
<dbReference type="SUPFAM" id="SSF51011">
    <property type="entry name" value="Glycosyl hydrolase domain"/>
    <property type="match status" value="1"/>
</dbReference>
<dbReference type="Gene3D" id="3.20.20.80">
    <property type="entry name" value="Glycosidases"/>
    <property type="match status" value="1"/>
</dbReference>
<sequence>MTESALPQAPTPFRVADGRLTWTGGGETIAIEPWGPDSVRVRCSMGQIADTDWALLPAANDPEALRIDVDGDVATLVNGGLHVVARASSGKDWQAGGLRHDCRLAFYDADGRLLLQEVVADGAAKPDPRRYRALPGGVYRTTLSLAAADEHLAGLGVYQQLSTDLKGSTFELAQRNCQASVPFVTSTAGYGFLWHDPSIGRATFGANRTEWESNATRQIDYWVTAGATPADVARHYADATGHVPMMPELGLGYWQCKLRYSSQEELLEVAREHRRRGLPLDVIVADFFHWPHMGDFRFEEEFWPDPQGMVDELRELGVELMVSVWPQVALDSANFAEMDRRNLLVATNRGIDVQMWFGGPSRFVDTTNPQAREFLWEQCREGYARYGIRLFWLDEAEPEFGKQDWDAWRFHAGQGDEVANLYPQHFSRAFYDGQRADGVEDVVNLVRCAWAGSQRYGALMWSGDIGSSFDSLRRQLTAGVHVGAAGIPWFTTDIGGFWGARTDDPAFHELLVRWFQAATFMPVMRMHGTRLPETTPIAADGTPRQPSGAPNEVWSFGPEVYGILERYLHLREALRDYTRELMRQAHTDGQPVMRGLFHEFPGDERCWGDLDEYLYGPDLLVAPVVVAGATSRSVYLPAGARWTELHSGVVHDGGADVVVDAPLHVIPVFARDGRLAHLVGQL</sequence>
<evidence type="ECO:0000259" key="3">
    <source>
        <dbReference type="Pfam" id="PF01055"/>
    </source>
</evidence>
<dbReference type="GO" id="GO:0005975">
    <property type="term" value="P:carbohydrate metabolic process"/>
    <property type="evidence" value="ECO:0007669"/>
    <property type="project" value="InterPro"/>
</dbReference>
<proteinExistence type="inferred from homology"/>
<gene>
    <name evidence="5" type="ORF">J4E96_08550</name>
</gene>
<dbReference type="InterPro" id="IPR011013">
    <property type="entry name" value="Gal_mutarotase_sf_dom"/>
</dbReference>
<evidence type="ECO:0000256" key="1">
    <source>
        <dbReference type="ARBA" id="ARBA00007806"/>
    </source>
</evidence>
<dbReference type="GO" id="GO:0030246">
    <property type="term" value="F:carbohydrate binding"/>
    <property type="evidence" value="ECO:0007669"/>
    <property type="project" value="InterPro"/>
</dbReference>
<dbReference type="InterPro" id="IPR000322">
    <property type="entry name" value="Glyco_hydro_31_TIM"/>
</dbReference>
<dbReference type="SUPFAM" id="SSF74650">
    <property type="entry name" value="Galactose mutarotase-like"/>
    <property type="match status" value="1"/>
</dbReference>
<evidence type="ECO:0000256" key="2">
    <source>
        <dbReference type="RuleBase" id="RU361185"/>
    </source>
</evidence>
<feature type="domain" description="Glycoside hydrolase family 31 TIM barrel" evidence="3">
    <location>
        <begin position="244"/>
        <end position="578"/>
    </location>
</feature>
<dbReference type="InterPro" id="IPR048395">
    <property type="entry name" value="Glyco_hydro_31_C"/>
</dbReference>
<name>A0A8A4ZJ12_9MICO</name>
<dbReference type="Pfam" id="PF21365">
    <property type="entry name" value="Glyco_hydro_31_3rd"/>
    <property type="match status" value="1"/>
</dbReference>
<dbReference type="Pfam" id="PF01055">
    <property type="entry name" value="Glyco_hydro_31_2nd"/>
    <property type="match status" value="1"/>
</dbReference>
<dbReference type="PANTHER" id="PTHR43863:SF2">
    <property type="entry name" value="MALTASE-GLUCOAMYLASE"/>
    <property type="match status" value="1"/>
</dbReference>
<protein>
    <submittedName>
        <fullName evidence="5">Family 31 glucosidase</fullName>
    </submittedName>
</protein>
<dbReference type="RefSeq" id="WP_227425338.1">
    <property type="nucleotide sequence ID" value="NZ_CP071868.1"/>
</dbReference>
<dbReference type="InterPro" id="IPR017853">
    <property type="entry name" value="GH"/>
</dbReference>
<evidence type="ECO:0000313" key="6">
    <source>
        <dbReference type="Proteomes" id="UP000663937"/>
    </source>
</evidence>
<dbReference type="SUPFAM" id="SSF51445">
    <property type="entry name" value="(Trans)glycosidases"/>
    <property type="match status" value="1"/>
</dbReference>
<accession>A0A8A4ZJ12</accession>
<dbReference type="EMBL" id="CP071868">
    <property type="protein sequence ID" value="QTE30959.1"/>
    <property type="molecule type" value="Genomic_DNA"/>
</dbReference>
<reference evidence="5" key="1">
    <citation type="submission" date="2021-03" db="EMBL/GenBank/DDBJ databases">
        <title>Pengzhenrongella sicca gen. nov., sp. nov., a new member of suborder Micrococcineae isolated from High-Arctic tundra soil.</title>
        <authorList>
            <person name="Peng F."/>
        </authorList>
    </citation>
    <scope>NUCLEOTIDE SEQUENCE</scope>
    <source>
        <strain evidence="5">LRZ-2</strain>
    </source>
</reference>
<evidence type="ECO:0000259" key="4">
    <source>
        <dbReference type="Pfam" id="PF21365"/>
    </source>
</evidence>
<keyword evidence="2" id="KW-0326">Glycosidase</keyword>
<dbReference type="GO" id="GO:0004553">
    <property type="term" value="F:hydrolase activity, hydrolyzing O-glycosyl compounds"/>
    <property type="evidence" value="ECO:0007669"/>
    <property type="project" value="InterPro"/>
</dbReference>
<evidence type="ECO:0000313" key="5">
    <source>
        <dbReference type="EMBL" id="QTE30959.1"/>
    </source>
</evidence>
<keyword evidence="2" id="KW-0378">Hydrolase</keyword>